<keyword evidence="4" id="KW-1185">Reference proteome</keyword>
<feature type="signal peptide" evidence="2">
    <location>
        <begin position="1"/>
        <end position="23"/>
    </location>
</feature>
<protein>
    <recommendedName>
        <fullName evidence="5">DUF4331 domain-containing protein</fullName>
    </recommendedName>
</protein>
<reference evidence="3 4" key="1">
    <citation type="submission" date="2015-10" db="EMBL/GenBank/DDBJ databases">
        <authorList>
            <person name="Gilbert D.G."/>
        </authorList>
    </citation>
    <scope>NUCLEOTIDE SEQUENCE [LARGE SCALE GENOMIC DNA]</scope>
    <source>
        <strain evidence="3">COMA1</strain>
    </source>
</reference>
<accession>A0A0S4LB39</accession>
<evidence type="ECO:0000256" key="2">
    <source>
        <dbReference type="SAM" id="SignalP"/>
    </source>
</evidence>
<dbReference type="EMBL" id="CZQA01000001">
    <property type="protein sequence ID" value="CUS34399.1"/>
    <property type="molecule type" value="Genomic_DNA"/>
</dbReference>
<gene>
    <name evidence="3" type="ORF">COMA1_11678</name>
</gene>
<proteinExistence type="predicted"/>
<dbReference type="STRING" id="1742972.COMA1_11678"/>
<sequence length="496" mass="53594">MFAQFRPLLCTALVMLLATPVLAASHREAPLITNDPAADITDFYFFRSWQNPDNAVLVMNVIPSQEPGSGPNYFNFADDVLYEIHIDNNKNNIAANIVYQVRFKTEIRQPGNVFPLSYVALPPIMALSGNGSEGLLLRQSYTVTEVRYGHRPKDLGTGVMYAVPSNVGPRTMPKYEDLAEKGIYPLKNGGRIFAGQRDETFYIDLGGTFDTLNLHISPILSNADDANDTIIVGAPGAGTADTFSGFNVNTIALEIPISELLGPNGNKVLGAYASTSRPKVSVLRKNGDRDNSTRFVQVARMANPLVNELIIATNMKDKWNATDAEDENDFVPFYCNSALATALNMVFGTGFPTANREDLVNALLRYAPGPSVCGSGKTNEVLADLLRVDLDVPPTPAGGQRRLGPLAHDASGNATPDKAGWPNGRRPNDDVTDVALRLVAGILSNPAVPNLGDGVNFNVGTVGSNKTANGIAMEFPFLPTPFDGRDRRHIDPKEAF</sequence>
<evidence type="ECO:0008006" key="5">
    <source>
        <dbReference type="Google" id="ProtNLM"/>
    </source>
</evidence>
<name>A0A0S4LB39_9BACT</name>
<evidence type="ECO:0000313" key="3">
    <source>
        <dbReference type="EMBL" id="CUS34399.1"/>
    </source>
</evidence>
<dbReference type="InterPro" id="IPR025566">
    <property type="entry name" value="DUF4331"/>
</dbReference>
<dbReference type="AlphaFoldDB" id="A0A0S4LB39"/>
<evidence type="ECO:0000256" key="1">
    <source>
        <dbReference type="SAM" id="MobiDB-lite"/>
    </source>
</evidence>
<organism evidence="3 4">
    <name type="scientific">Candidatus Nitrospira nitrosa</name>
    <dbReference type="NCBI Taxonomy" id="1742972"/>
    <lineage>
        <taxon>Bacteria</taxon>
        <taxon>Pseudomonadati</taxon>
        <taxon>Nitrospirota</taxon>
        <taxon>Nitrospiria</taxon>
        <taxon>Nitrospirales</taxon>
        <taxon>Nitrospiraceae</taxon>
        <taxon>Nitrospira</taxon>
    </lineage>
</organism>
<dbReference type="RefSeq" id="WP_090746310.1">
    <property type="nucleotide sequence ID" value="NZ_CZQA01000001.1"/>
</dbReference>
<dbReference type="Pfam" id="PF14224">
    <property type="entry name" value="DUF4331"/>
    <property type="match status" value="1"/>
</dbReference>
<evidence type="ECO:0000313" key="4">
    <source>
        <dbReference type="Proteomes" id="UP000199032"/>
    </source>
</evidence>
<feature type="region of interest" description="Disordered" evidence="1">
    <location>
        <begin position="396"/>
        <end position="426"/>
    </location>
</feature>
<feature type="chain" id="PRO_5006623852" description="DUF4331 domain-containing protein" evidence="2">
    <location>
        <begin position="24"/>
        <end position="496"/>
    </location>
</feature>
<keyword evidence="2" id="KW-0732">Signal</keyword>
<dbReference type="Proteomes" id="UP000199032">
    <property type="component" value="Unassembled WGS sequence"/>
</dbReference>
<dbReference type="OrthoDB" id="525451at2"/>